<gene>
    <name evidence="2" type="ORF">GX533_02960</name>
</gene>
<proteinExistence type="predicted"/>
<accession>A0A832QDT7</accession>
<keyword evidence="1" id="KW-1133">Transmembrane helix</keyword>
<keyword evidence="1" id="KW-0472">Membrane</keyword>
<sequence length="684" mass="76469">MNKRQQQKSVYDSVFDFIFSVQQSGENKPFPKPPSSAGVYASSLIEIGTQPAIYPLESAFRTINGYVEGQTQVDLGDGVSVSMGSILRGEGNKDIKKEISKNRARANFARIGGNLHSGIDGALVSLYSKYNGASAKTAYEAGKLFADLKRKGMKQKQGEELFGYRTEKEIASEDSIFARRGTDMMVTELVKRYPELNKKMLRYAIDSGQKQGSYAFRKAELRQRLKMAGITKVEDLNNITGYIWGDGKKDLGLFLRDKGKQEALEHKIERVMGDFESRGEDQRRQDIYNDLMKKDPTQVSEIAMDTASELARKEFLDPKMMAELKKIYESEPDARKRRFAVFKLLNKNYQYDTATRGRILRGLESEFRTKSVSNTGEDIATNAVTTSLALSIAGEGANLQQVKVARSKVGDIIQQHTGKDSFGSRTQRGLLLFNWVKSSGKGDILREGNWEKFGEDDLNFTKIVEKKTVKDKNGKEIGSYYVAADSVIGRILGSAYYLHPNNLIKGLFLDGSLWLKWASGNVPPGLKRFAMFMYKSKISNVFSLLAKPMNFITKRFTKLLNPLAQSIKRFARNTLKKLIGASGPAGWLVNILMDMIGDKIKEAIAQVAQAVVVAVVAMLLVLVSSGNRHRSTEANINSILSSVEQEEVSVPINTDVFTEKDFSIELEELLKDTVQDEDIETHLK</sequence>
<evidence type="ECO:0000313" key="2">
    <source>
        <dbReference type="EMBL" id="HHX99606.1"/>
    </source>
</evidence>
<keyword evidence="1" id="KW-0812">Transmembrane</keyword>
<dbReference type="EMBL" id="DUTP01000005">
    <property type="protein sequence ID" value="HHX99606.1"/>
    <property type="molecule type" value="Genomic_DNA"/>
</dbReference>
<comment type="caution">
    <text evidence="2">The sequence shown here is derived from an EMBL/GenBank/DDBJ whole genome shotgun (WGS) entry which is preliminary data.</text>
</comment>
<dbReference type="AlphaFoldDB" id="A0A832QDT7"/>
<evidence type="ECO:0000256" key="1">
    <source>
        <dbReference type="SAM" id="Phobius"/>
    </source>
</evidence>
<protein>
    <submittedName>
        <fullName evidence="2">Uncharacterized protein</fullName>
    </submittedName>
</protein>
<evidence type="ECO:0000313" key="3">
    <source>
        <dbReference type="Proteomes" id="UP000576550"/>
    </source>
</evidence>
<reference evidence="2 3" key="1">
    <citation type="journal article" date="2020" name="Biotechnol. Biofuels">
        <title>New insights from the biogas microbiome by comprehensive genome-resolved metagenomics of nearly 1600 species originating from multiple anaerobic digesters.</title>
        <authorList>
            <person name="Campanaro S."/>
            <person name="Treu L."/>
            <person name="Rodriguez-R L.M."/>
            <person name="Kovalovszki A."/>
            <person name="Ziels R.M."/>
            <person name="Maus I."/>
            <person name="Zhu X."/>
            <person name="Kougias P.G."/>
            <person name="Basile A."/>
            <person name="Luo G."/>
            <person name="Schluter A."/>
            <person name="Konstantinidis K.T."/>
            <person name="Angelidaki I."/>
        </authorList>
    </citation>
    <scope>NUCLEOTIDE SEQUENCE [LARGE SCALE GENOMIC DNA]</scope>
    <source>
        <strain evidence="2">AS05jafATM_89</strain>
    </source>
</reference>
<feature type="transmembrane region" description="Helical" evidence="1">
    <location>
        <begin position="603"/>
        <end position="623"/>
    </location>
</feature>
<name>A0A832QDT7_9BACT</name>
<organism evidence="2 3">
    <name type="scientific">Candidatus Dojkabacteria bacterium</name>
    <dbReference type="NCBI Taxonomy" id="2099670"/>
    <lineage>
        <taxon>Bacteria</taxon>
        <taxon>Candidatus Dojkabacteria</taxon>
    </lineage>
</organism>
<dbReference type="Proteomes" id="UP000576550">
    <property type="component" value="Unassembled WGS sequence"/>
</dbReference>